<accession>A0A673WCV6</accession>
<dbReference type="GeneTree" id="ENSGT00940000154489"/>
<feature type="compositionally biased region" description="Low complexity" evidence="2">
    <location>
        <begin position="520"/>
        <end position="532"/>
    </location>
</feature>
<dbReference type="GO" id="GO:0150105">
    <property type="term" value="P:protein localization to cell-cell junction"/>
    <property type="evidence" value="ECO:0007669"/>
    <property type="project" value="TreeGrafter"/>
</dbReference>
<keyword evidence="4" id="KW-1185">Reference proteome</keyword>
<feature type="compositionally biased region" description="Basic and acidic residues" evidence="2">
    <location>
        <begin position="480"/>
        <end position="500"/>
    </location>
</feature>
<feature type="region of interest" description="Disordered" evidence="2">
    <location>
        <begin position="991"/>
        <end position="1060"/>
    </location>
</feature>
<dbReference type="Proteomes" id="UP000472277">
    <property type="component" value="Chromosome 7"/>
</dbReference>
<reference evidence="3" key="1">
    <citation type="submission" date="2025-08" db="UniProtKB">
        <authorList>
            <consortium name="Ensembl"/>
        </authorList>
    </citation>
    <scope>IDENTIFICATION</scope>
</reference>
<feature type="compositionally biased region" description="Basic and acidic residues" evidence="2">
    <location>
        <begin position="998"/>
        <end position="1026"/>
    </location>
</feature>
<feature type="compositionally biased region" description="Polar residues" evidence="2">
    <location>
        <begin position="67"/>
        <end position="78"/>
    </location>
</feature>
<gene>
    <name evidence="3" type="primary">LOC115196647</name>
</gene>
<evidence type="ECO:0000256" key="1">
    <source>
        <dbReference type="SAM" id="Coils"/>
    </source>
</evidence>
<feature type="region of interest" description="Disordered" evidence="2">
    <location>
        <begin position="40"/>
        <end position="192"/>
    </location>
</feature>
<dbReference type="AlphaFoldDB" id="A0A673WCV6"/>
<sequence>MQQPGPGPRGGPQGDSSSSRFGVRIQVQGIEGHPYVVLNNGDSRAALPSGGLESYSRNWDHQEESVNAHSQSDYTSMVNDRRSPLGSPYVERSPLGSPYVERSPLGSPYVERSPLGSPYVERSPLGSPYMERSPLGSPYMERSPLGSPYVERSPLGSPYVERSPLGSPYVERSPLGSPYVERSPLGSPYMERSIPNHQGDYARGGSLTEGRESQRTLASTVSMFDFQESQLQQLQRTMPASNAVLNFQRHPELLKPYNPDWNSLSPLSPRLSPTRRLSVPPTQTTSVPRPGHLTRGLQSGAGAALTQGAGSRPGPARIPLPAEGIERAPTQTPGPVPAPAQTPGPVPAPAQTPGPVPAPTQTPGPVPAPVQTPGPAPVPPPTQTPGPVPPPTQTPGPVPAPAQTPGPVPAPTQTPGPVPAPGPHHHSFTTLLSPPSEVTNVPRRSPNSVDTEPISSIGSLINQFDSSQQMGRVGPRRGRIAPDDRRRSRSVDSRRQRNSDPSDPSSPASAVRGTRGETPGGASSAPGSPKGRGANGPLQRCLGRQRDQGRGANGPSTLMFNKLQCEKEEGPGVVSPKAVKVRYRVEKTSLSRSTSLNHTEEEAKRETRVITPDLLKGQRGLQQVSTEPQRPNEDTTKQILFTYLNDGTTDLSSTTQKKVNLVFDRINELKWKTAENVEEITDYAAEAMELQQKGAELEREVSKLKTQLEHKTKNGRTIAEACERAQTDMKTVQEELDRRQEELSTLRDRLAGMEAELEVVIDELVQVKAERDHGRTEMKDLQLQLSEMHDELDQAKNTSRAESTEKQLLLKDLAQLRLDFQELIQVQEEQEEVLHWRERELTALKGALKEEVESHDKELGIMKEVYDKEVQKLREEVEEVKKSNTVLGQEKSEVEEERGEARGQVKERIQEMEELRGQVEELESKVDQLNLVIKESKTLQRQLVKCVEQLKRDKQQVEETLAEVREKEEEISQANKDQLIKLENVQSELTQLNHHHREVKERLKEERRRTEELRRMKSDLEEERRLQNSTVEKLQREVREGEGWVEERRGERERGRGRDG</sequence>
<feature type="compositionally biased region" description="Basic and acidic residues" evidence="2">
    <location>
        <begin position="1033"/>
        <end position="1060"/>
    </location>
</feature>
<feature type="compositionally biased region" description="Pro residues" evidence="2">
    <location>
        <begin position="332"/>
        <end position="422"/>
    </location>
</feature>
<feature type="region of interest" description="Disordered" evidence="2">
    <location>
        <begin position="1"/>
        <end position="22"/>
    </location>
</feature>
<protein>
    <submittedName>
        <fullName evidence="3">Cingulin-like protein 1</fullName>
    </submittedName>
</protein>
<organism evidence="3 4">
    <name type="scientific">Salmo trutta</name>
    <name type="common">Brown trout</name>
    <dbReference type="NCBI Taxonomy" id="8032"/>
    <lineage>
        <taxon>Eukaryota</taxon>
        <taxon>Metazoa</taxon>
        <taxon>Chordata</taxon>
        <taxon>Craniata</taxon>
        <taxon>Vertebrata</taxon>
        <taxon>Euteleostomi</taxon>
        <taxon>Actinopterygii</taxon>
        <taxon>Neopterygii</taxon>
        <taxon>Teleostei</taxon>
        <taxon>Protacanthopterygii</taxon>
        <taxon>Salmoniformes</taxon>
        <taxon>Salmonidae</taxon>
        <taxon>Salmoninae</taxon>
        <taxon>Salmo</taxon>
    </lineage>
</organism>
<feature type="coiled-coil region" evidence="1">
    <location>
        <begin position="680"/>
        <end position="798"/>
    </location>
</feature>
<evidence type="ECO:0000313" key="3">
    <source>
        <dbReference type="Ensembl" id="ENSSTUP00000009889.1"/>
    </source>
</evidence>
<proteinExistence type="predicted"/>
<dbReference type="InParanoid" id="A0A673WCV6"/>
<name>A0A673WCV6_SALTR</name>
<dbReference type="OMA" id="EMCQSNQ"/>
<dbReference type="PANTHER" id="PTHR46349:SF2">
    <property type="entry name" value="CINGULIN-LIKE PROTEIN 1"/>
    <property type="match status" value="1"/>
</dbReference>
<dbReference type="Ensembl" id="ENSSTUT00000010540.1">
    <property type="protein sequence ID" value="ENSSTUP00000009889.1"/>
    <property type="gene ID" value="ENSSTUG00000004796.1"/>
</dbReference>
<evidence type="ECO:0000256" key="2">
    <source>
        <dbReference type="SAM" id="MobiDB-lite"/>
    </source>
</evidence>
<dbReference type="Gene3D" id="6.10.250.3110">
    <property type="match status" value="1"/>
</dbReference>
<feature type="compositionally biased region" description="Low complexity" evidence="2">
    <location>
        <begin position="263"/>
        <end position="281"/>
    </location>
</feature>
<evidence type="ECO:0000313" key="4">
    <source>
        <dbReference type="Proteomes" id="UP000472277"/>
    </source>
</evidence>
<keyword evidence="1" id="KW-0175">Coiled coil</keyword>
<feature type="compositionally biased region" description="Polar residues" evidence="2">
    <location>
        <begin position="445"/>
        <end position="470"/>
    </location>
</feature>
<dbReference type="GO" id="GO:0005923">
    <property type="term" value="C:bicellular tight junction"/>
    <property type="evidence" value="ECO:0007669"/>
    <property type="project" value="TreeGrafter"/>
</dbReference>
<dbReference type="PANTHER" id="PTHR46349">
    <property type="entry name" value="CINGULIN-LIKE PROTEIN 1-RELATED"/>
    <property type="match status" value="1"/>
</dbReference>
<reference evidence="3" key="2">
    <citation type="submission" date="2025-09" db="UniProtKB">
        <authorList>
            <consortium name="Ensembl"/>
        </authorList>
    </citation>
    <scope>IDENTIFICATION</scope>
</reference>
<feature type="region of interest" description="Disordered" evidence="2">
    <location>
        <begin position="255"/>
        <end position="557"/>
    </location>
</feature>
<feature type="compositionally biased region" description="Polar residues" evidence="2">
    <location>
        <begin position="428"/>
        <end position="439"/>
    </location>
</feature>